<dbReference type="Pfam" id="PF00270">
    <property type="entry name" value="DEAD"/>
    <property type="match status" value="1"/>
</dbReference>
<dbReference type="InterPro" id="IPR006555">
    <property type="entry name" value="ATP-dep_Helicase_C"/>
</dbReference>
<dbReference type="Proteomes" id="UP000306236">
    <property type="component" value="Unassembled WGS sequence"/>
</dbReference>
<organism evidence="2 3">
    <name type="scientific">Lampropedia aestuarii</name>
    <dbReference type="NCBI Taxonomy" id="2562762"/>
    <lineage>
        <taxon>Bacteria</taxon>
        <taxon>Pseudomonadati</taxon>
        <taxon>Pseudomonadota</taxon>
        <taxon>Betaproteobacteria</taxon>
        <taxon>Burkholderiales</taxon>
        <taxon>Comamonadaceae</taxon>
        <taxon>Lampropedia</taxon>
    </lineage>
</organism>
<dbReference type="InterPro" id="IPR027417">
    <property type="entry name" value="P-loop_NTPase"/>
</dbReference>
<dbReference type="SMART" id="SM00491">
    <property type="entry name" value="HELICc2"/>
    <property type="match status" value="1"/>
</dbReference>
<dbReference type="InterPro" id="IPR011545">
    <property type="entry name" value="DEAD/DEAH_box_helicase_dom"/>
</dbReference>
<keyword evidence="3" id="KW-1185">Reference proteome</keyword>
<reference evidence="2 3" key="1">
    <citation type="submission" date="2019-04" db="EMBL/GenBank/DDBJ databases">
        <title>Lampropedia sp YIM MLB12 draf genome.</title>
        <authorList>
            <person name="Wang Y.-X."/>
        </authorList>
    </citation>
    <scope>NUCLEOTIDE SEQUENCE [LARGE SCALE GENOMIC DNA]</scope>
    <source>
        <strain evidence="2 3">YIM MLB12</strain>
    </source>
</reference>
<dbReference type="OrthoDB" id="366844at2"/>
<dbReference type="GO" id="GO:0016818">
    <property type="term" value="F:hydrolase activity, acting on acid anhydrides, in phosphorus-containing anhydrides"/>
    <property type="evidence" value="ECO:0007669"/>
    <property type="project" value="InterPro"/>
</dbReference>
<dbReference type="PROSITE" id="PS51192">
    <property type="entry name" value="HELICASE_ATP_BIND_1"/>
    <property type="match status" value="1"/>
</dbReference>
<dbReference type="SUPFAM" id="SSF52540">
    <property type="entry name" value="P-loop containing nucleoside triphosphate hydrolases"/>
    <property type="match status" value="1"/>
</dbReference>
<dbReference type="InterPro" id="IPR014001">
    <property type="entry name" value="Helicase_ATP-bd"/>
</dbReference>
<keyword evidence="2" id="KW-0067">ATP-binding</keyword>
<dbReference type="RefSeq" id="WP_136405073.1">
    <property type="nucleotide sequence ID" value="NZ_SSWX01000002.1"/>
</dbReference>
<dbReference type="GO" id="GO:0003676">
    <property type="term" value="F:nucleic acid binding"/>
    <property type="evidence" value="ECO:0007669"/>
    <property type="project" value="InterPro"/>
</dbReference>
<dbReference type="Gene3D" id="3.40.50.300">
    <property type="entry name" value="P-loop containing nucleotide triphosphate hydrolases"/>
    <property type="match status" value="2"/>
</dbReference>
<dbReference type="Pfam" id="PF13307">
    <property type="entry name" value="Helicase_C_2"/>
    <property type="match status" value="1"/>
</dbReference>
<comment type="caution">
    <text evidence="2">The sequence shown here is derived from an EMBL/GenBank/DDBJ whole genome shotgun (WGS) entry which is preliminary data.</text>
</comment>
<name>A0A4S5BTH0_9BURK</name>
<gene>
    <name evidence="2" type="ORF">E8K88_02570</name>
</gene>
<dbReference type="EMBL" id="SSWX01000002">
    <property type="protein sequence ID" value="THJ36167.1"/>
    <property type="molecule type" value="Genomic_DNA"/>
</dbReference>
<evidence type="ECO:0000259" key="1">
    <source>
        <dbReference type="PROSITE" id="PS51192"/>
    </source>
</evidence>
<feature type="domain" description="Helicase ATP-binding" evidence="1">
    <location>
        <begin position="47"/>
        <end position="307"/>
    </location>
</feature>
<dbReference type="AlphaFoldDB" id="A0A4S5BTH0"/>
<evidence type="ECO:0000313" key="3">
    <source>
        <dbReference type="Proteomes" id="UP000306236"/>
    </source>
</evidence>
<protein>
    <submittedName>
        <fullName evidence="2">DEAD/DEAH box helicase</fullName>
    </submittedName>
</protein>
<dbReference type="GO" id="GO:0005524">
    <property type="term" value="F:ATP binding"/>
    <property type="evidence" value="ECO:0007669"/>
    <property type="project" value="InterPro"/>
</dbReference>
<accession>A0A4S5BTH0</accession>
<dbReference type="GO" id="GO:0006139">
    <property type="term" value="P:nucleobase-containing compound metabolic process"/>
    <property type="evidence" value="ECO:0007669"/>
    <property type="project" value="InterPro"/>
</dbReference>
<keyword evidence="2" id="KW-0378">Hydrolase</keyword>
<sequence length="839" mass="94253">MVNFKKHLAGTVVAKPIDPVTLYGTLDREHDKGPLRPAQEAVLRAWHQNQSKTRDVIVKLHTGQGKTLVGLLMLQSRLNAGKSPVVYLCPDNFLINQTCEQAKQFGIRTCTSDADLPEEFINGDRILVTSASKLFNGMTKFGLNHQSIQLDTVLMDDAHACADRIREQCRIRIPREEPAYAGLLALFNTELEQQGAGTFAEIEQAKRDAFLPVPYWSWLTYESEIASILAQNSDRKSIKFAWPLLKDMLKHCQCIVSGAAIEIEPYVAPLNAFGSYAKAAHRIFMSATVTDDAFLVKGLQLSPETISNPLTYTEETWSGEKMILLPSIIHEDLDRESRVKWLATPGENRKFGRVGLIPSHSRSKDWESHGARITDKNNVDVVIDGLRKGNYEQTVVLVNRYDGIDLPDSTCRILMFDSKPFSESLIDLYAERVRPNSKATLTKTMRTIEQGMGRSVRGEKDYSVIIVVGTELVRTLRDASSRFYLSPQFAKQIEIGLELGKMAKQEIADGEDPASAFNGLIKQCLTRDDDWKTYYAEQMAGVAPAGANKAILNIYATELEAEKYYIAGDYGAATAVLQRLLDSGSLDADDKGWYLQERARYFYSSARPDSQSQQKAAHKSNMLLLKPATGVTVTQLTMRSQGRVNRVQKWIQNFDNYGALDVAVTDILGRLAFGVNADKFEHAFNELSFALGFAGERPDAEWKEGPDNLWALNDKHYLLIECKSEVDVTRAEVTQRETEQMNRASAWFDKHYPGFEAKRIIIHPAGKIQSAAAFTHSVEGMREHDLKKLVKSCRAFFKAFEGLNFNDLSDEHTQKLIDLHNLSVPEILSSYSKKLRELK</sequence>
<keyword evidence="2" id="KW-0547">Nucleotide-binding</keyword>
<dbReference type="GO" id="GO:0004386">
    <property type="term" value="F:helicase activity"/>
    <property type="evidence" value="ECO:0007669"/>
    <property type="project" value="UniProtKB-KW"/>
</dbReference>
<dbReference type="SMART" id="SM00487">
    <property type="entry name" value="DEXDc"/>
    <property type="match status" value="1"/>
</dbReference>
<evidence type="ECO:0000313" key="2">
    <source>
        <dbReference type="EMBL" id="THJ36167.1"/>
    </source>
</evidence>
<keyword evidence="2" id="KW-0347">Helicase</keyword>
<proteinExistence type="predicted"/>